<dbReference type="GO" id="GO:0008270">
    <property type="term" value="F:zinc ion binding"/>
    <property type="evidence" value="ECO:0007669"/>
    <property type="project" value="InterPro"/>
</dbReference>
<evidence type="ECO:0000256" key="7">
    <source>
        <dbReference type="ARBA" id="ARBA00023002"/>
    </source>
</evidence>
<reference evidence="19" key="1">
    <citation type="submission" date="2016-04" db="UniProtKB">
        <authorList>
            <consortium name="WormBaseParasite"/>
        </authorList>
    </citation>
    <scope>IDENTIFICATION</scope>
</reference>
<dbReference type="FunFam" id="3.40.50.720:FF:000003">
    <property type="entry name" value="S-(hydroxymethyl)glutathione dehydrogenase"/>
    <property type="match status" value="1"/>
</dbReference>
<evidence type="ECO:0000313" key="18">
    <source>
        <dbReference type="Proteomes" id="UP000278627"/>
    </source>
</evidence>
<dbReference type="STRING" id="6280.A0A158PST1"/>
<dbReference type="InterPro" id="IPR011032">
    <property type="entry name" value="GroES-like_sf"/>
</dbReference>
<organism evidence="19">
    <name type="scientific">Brugia pahangi</name>
    <name type="common">Filarial nematode worm</name>
    <dbReference type="NCBI Taxonomy" id="6280"/>
    <lineage>
        <taxon>Eukaryota</taxon>
        <taxon>Metazoa</taxon>
        <taxon>Ecdysozoa</taxon>
        <taxon>Nematoda</taxon>
        <taxon>Chromadorea</taxon>
        <taxon>Rhabditida</taxon>
        <taxon>Spirurina</taxon>
        <taxon>Spiruromorpha</taxon>
        <taxon>Filarioidea</taxon>
        <taxon>Onchocercidae</taxon>
        <taxon>Brugia</taxon>
    </lineage>
</organism>
<comment type="catalytic activity">
    <reaction evidence="11">
        <text>S-(hydroxymethyl)glutathione + NAD(+) = S-formylglutathione + NADH + H(+)</text>
        <dbReference type="Rhea" id="RHEA:19985"/>
        <dbReference type="ChEBI" id="CHEBI:15378"/>
        <dbReference type="ChEBI" id="CHEBI:57540"/>
        <dbReference type="ChEBI" id="CHEBI:57688"/>
        <dbReference type="ChEBI" id="CHEBI:57945"/>
        <dbReference type="ChEBI" id="CHEBI:58758"/>
        <dbReference type="EC" id="1.1.1.284"/>
    </reaction>
</comment>
<accession>A0A158PST1</accession>
<dbReference type="InterPro" id="IPR013149">
    <property type="entry name" value="ADH-like_C"/>
</dbReference>
<keyword evidence="7" id="KW-0560">Oxidoreductase</keyword>
<comment type="catalytic activity">
    <reaction evidence="10">
        <text>S-(hydroxymethyl)glutathione + NADP(+) = S-formylglutathione + NADPH + H(+)</text>
        <dbReference type="Rhea" id="RHEA:19981"/>
        <dbReference type="ChEBI" id="CHEBI:15378"/>
        <dbReference type="ChEBI" id="CHEBI:57688"/>
        <dbReference type="ChEBI" id="CHEBI:57783"/>
        <dbReference type="ChEBI" id="CHEBI:58349"/>
        <dbReference type="ChEBI" id="CHEBI:58758"/>
        <dbReference type="EC" id="1.1.1.284"/>
    </reaction>
</comment>
<evidence type="ECO:0000256" key="12">
    <source>
        <dbReference type="ARBA" id="ARBA00049164"/>
    </source>
</evidence>
<proteinExistence type="inferred from homology"/>
<evidence type="ECO:0000259" key="16">
    <source>
        <dbReference type="Pfam" id="PF08240"/>
    </source>
</evidence>
<evidence type="ECO:0000256" key="13">
    <source>
        <dbReference type="ARBA" id="ARBA00049243"/>
    </source>
</evidence>
<evidence type="ECO:0000256" key="3">
    <source>
        <dbReference type="ARBA" id="ARBA00012309"/>
    </source>
</evidence>
<evidence type="ECO:0000256" key="8">
    <source>
        <dbReference type="ARBA" id="ARBA00023027"/>
    </source>
</evidence>
<dbReference type="SUPFAM" id="SSF50129">
    <property type="entry name" value="GroES-like"/>
    <property type="match status" value="1"/>
</dbReference>
<dbReference type="PANTHER" id="PTHR43880">
    <property type="entry name" value="ALCOHOL DEHYDROGENASE"/>
    <property type="match status" value="1"/>
</dbReference>
<dbReference type="FunFam" id="3.90.180.10:FF:000001">
    <property type="entry name" value="S-(hydroxymethyl)glutathione dehydrogenase"/>
    <property type="match status" value="1"/>
</dbReference>
<dbReference type="InterPro" id="IPR036291">
    <property type="entry name" value="NAD(P)-bd_dom_sf"/>
</dbReference>
<feature type="domain" description="Alcohol dehydrogenase-like N-terminal" evidence="16">
    <location>
        <begin position="53"/>
        <end position="181"/>
    </location>
</feature>
<comment type="catalytic activity">
    <reaction evidence="13">
        <text>a primary alcohol + NAD(+) = an aldehyde + NADH + H(+)</text>
        <dbReference type="Rhea" id="RHEA:10736"/>
        <dbReference type="ChEBI" id="CHEBI:15378"/>
        <dbReference type="ChEBI" id="CHEBI:15734"/>
        <dbReference type="ChEBI" id="CHEBI:17478"/>
        <dbReference type="ChEBI" id="CHEBI:57540"/>
        <dbReference type="ChEBI" id="CHEBI:57945"/>
        <dbReference type="EC" id="1.1.1.1"/>
    </reaction>
</comment>
<evidence type="ECO:0000256" key="1">
    <source>
        <dbReference type="ARBA" id="ARBA00001947"/>
    </source>
</evidence>
<protein>
    <recommendedName>
        <fullName evidence="9">S-(hydroxymethyl)glutathione dehydrogenase</fullName>
        <ecNumber evidence="4">1.1.1.1</ecNumber>
        <ecNumber evidence="3">1.1.1.284</ecNumber>
    </recommendedName>
</protein>
<dbReference type="GO" id="GO:0046294">
    <property type="term" value="P:formaldehyde catabolic process"/>
    <property type="evidence" value="ECO:0007669"/>
    <property type="project" value="InterPro"/>
</dbReference>
<dbReference type="AlphaFoldDB" id="A0A158PST1"/>
<dbReference type="PANTHER" id="PTHR43880:SF12">
    <property type="entry name" value="ALCOHOL DEHYDROGENASE CLASS-3"/>
    <property type="match status" value="1"/>
</dbReference>
<dbReference type="EC" id="1.1.1.284" evidence="3"/>
<reference evidence="17 18" key="2">
    <citation type="submission" date="2018-11" db="EMBL/GenBank/DDBJ databases">
        <authorList>
            <consortium name="Pathogen Informatics"/>
        </authorList>
    </citation>
    <scope>NUCLEOTIDE SEQUENCE [LARGE SCALE GENOMIC DNA]</scope>
</reference>
<keyword evidence="6 14" id="KW-0862">Zinc</keyword>
<keyword evidence="18" id="KW-1185">Reference proteome</keyword>
<dbReference type="WBParaSite" id="BPAG_0001406101-mRNA-1">
    <property type="protein sequence ID" value="BPAG_0001406101-mRNA-1"/>
    <property type="gene ID" value="BPAG_0001406101"/>
</dbReference>
<dbReference type="GO" id="GO:0005829">
    <property type="term" value="C:cytosol"/>
    <property type="evidence" value="ECO:0007669"/>
    <property type="project" value="TreeGrafter"/>
</dbReference>
<dbReference type="EMBL" id="UZAD01013490">
    <property type="protein sequence ID" value="VDN95174.1"/>
    <property type="molecule type" value="Genomic_DNA"/>
</dbReference>
<evidence type="ECO:0000256" key="11">
    <source>
        <dbReference type="ARBA" id="ARBA00048110"/>
    </source>
</evidence>
<dbReference type="InterPro" id="IPR014183">
    <property type="entry name" value="ADH_3"/>
</dbReference>
<evidence type="ECO:0000256" key="10">
    <source>
        <dbReference type="ARBA" id="ARBA00047793"/>
    </source>
</evidence>
<dbReference type="InterPro" id="IPR002328">
    <property type="entry name" value="ADH_Zn_CS"/>
</dbReference>
<feature type="domain" description="Alcohol dehydrogenase-like C-terminal" evidence="15">
    <location>
        <begin position="223"/>
        <end position="343"/>
    </location>
</feature>
<evidence type="ECO:0000256" key="14">
    <source>
        <dbReference type="RuleBase" id="RU361277"/>
    </source>
</evidence>
<dbReference type="InterPro" id="IPR013154">
    <property type="entry name" value="ADH-like_N"/>
</dbReference>
<gene>
    <name evidence="17" type="ORF">BPAG_LOCUS13989</name>
</gene>
<dbReference type="Pfam" id="PF00107">
    <property type="entry name" value="ADH_zinc_N"/>
    <property type="match status" value="1"/>
</dbReference>
<sequence>MATICKTHLHKVGPGHFVLVLRWKQLARLAAVAWEPKKPLKIEEIEVAPPREYEVRIKVLYTAICHTDAYTLDGDDPEGVFPCILGHEGAGVVESVGSGVTCVKPGDHVIPLYTAQCKECKFCLNPKTNLCQRIRVTQGQGLMPDKTTRFSQHGNAIYHFMGCSTFSEYIVVSQYSVAKVPCNAPLDKLCLLGCGVSTGYGAVVNNCKVEPGSTVAVWGLGTVGLAVIMGARIAGSRLIVGIDKDTKKFEKAIEFGADECINPNDIPKNLPLQTFLVDKYDGGFDYTFECIGLVETMRQALEAAHKGWGVSCIIGVAASGKEISTRPFQLVTGRTWKGSAFGGSISTHCCRFWKNSNLKAILFKFSWKSVDDIPKLVDEYQKGKIKLDEFITGYYDLTEINTAFEMLRSGDRYEQHLLCALASCDKYTQKGITHFSLSQNIKIPLSGKKLHLMLFTVMLLFR</sequence>
<dbReference type="EC" id="1.1.1.1" evidence="4"/>
<dbReference type="PROSITE" id="PS00059">
    <property type="entry name" value="ADH_ZINC"/>
    <property type="match status" value="1"/>
</dbReference>
<dbReference type="GO" id="GO:0051903">
    <property type="term" value="F:S-(hydroxymethyl)glutathione dehydrogenase [NAD(P)+] activity"/>
    <property type="evidence" value="ECO:0007669"/>
    <property type="project" value="UniProtKB-EC"/>
</dbReference>
<evidence type="ECO:0000256" key="9">
    <source>
        <dbReference type="ARBA" id="ARBA00032767"/>
    </source>
</evidence>
<dbReference type="Pfam" id="PF08240">
    <property type="entry name" value="ADH_N"/>
    <property type="match status" value="1"/>
</dbReference>
<comment type="cofactor">
    <cofactor evidence="1 14">
        <name>Zn(2+)</name>
        <dbReference type="ChEBI" id="CHEBI:29105"/>
    </cofactor>
</comment>
<evidence type="ECO:0000256" key="2">
    <source>
        <dbReference type="ARBA" id="ARBA00010902"/>
    </source>
</evidence>
<dbReference type="CDD" id="cd08300">
    <property type="entry name" value="alcohol_DH_class_III"/>
    <property type="match status" value="1"/>
</dbReference>
<evidence type="ECO:0000256" key="6">
    <source>
        <dbReference type="ARBA" id="ARBA00022833"/>
    </source>
</evidence>
<evidence type="ECO:0000259" key="15">
    <source>
        <dbReference type="Pfam" id="PF00107"/>
    </source>
</evidence>
<evidence type="ECO:0000313" key="17">
    <source>
        <dbReference type="EMBL" id="VDN95174.1"/>
    </source>
</evidence>
<evidence type="ECO:0000256" key="4">
    <source>
        <dbReference type="ARBA" id="ARBA00013190"/>
    </source>
</evidence>
<dbReference type="GO" id="GO:0004022">
    <property type="term" value="F:alcohol dehydrogenase (NAD+) activity"/>
    <property type="evidence" value="ECO:0007669"/>
    <property type="project" value="UniProtKB-EC"/>
</dbReference>
<dbReference type="Gene3D" id="3.90.180.10">
    <property type="entry name" value="Medium-chain alcohol dehydrogenases, catalytic domain"/>
    <property type="match status" value="1"/>
</dbReference>
<comment type="catalytic activity">
    <reaction evidence="12">
        <text>a secondary alcohol + NAD(+) = a ketone + NADH + H(+)</text>
        <dbReference type="Rhea" id="RHEA:10740"/>
        <dbReference type="ChEBI" id="CHEBI:15378"/>
        <dbReference type="ChEBI" id="CHEBI:17087"/>
        <dbReference type="ChEBI" id="CHEBI:35681"/>
        <dbReference type="ChEBI" id="CHEBI:57540"/>
        <dbReference type="ChEBI" id="CHEBI:57945"/>
        <dbReference type="EC" id="1.1.1.1"/>
    </reaction>
</comment>
<dbReference type="Proteomes" id="UP000278627">
    <property type="component" value="Unassembled WGS sequence"/>
</dbReference>
<dbReference type="SUPFAM" id="SSF51735">
    <property type="entry name" value="NAD(P)-binding Rossmann-fold domains"/>
    <property type="match status" value="1"/>
</dbReference>
<evidence type="ECO:0000313" key="19">
    <source>
        <dbReference type="WBParaSite" id="BPAG_0001406101-mRNA-1"/>
    </source>
</evidence>
<comment type="similarity">
    <text evidence="2">Belongs to the zinc-containing alcohol dehydrogenase family. Class-III subfamily.</text>
</comment>
<name>A0A158PST1_BRUPA</name>
<evidence type="ECO:0000256" key="5">
    <source>
        <dbReference type="ARBA" id="ARBA00022723"/>
    </source>
</evidence>
<dbReference type="Gene3D" id="3.40.50.720">
    <property type="entry name" value="NAD(P)-binding Rossmann-like Domain"/>
    <property type="match status" value="1"/>
</dbReference>
<keyword evidence="5 14" id="KW-0479">Metal-binding</keyword>
<keyword evidence="8" id="KW-0520">NAD</keyword>